<reference evidence="3 4" key="3">
    <citation type="journal article" date="2015" name="Genome Announc.">
        <title>Draft Genome Sequence of the Archiascomycetous Yeast Saitoella complicata.</title>
        <authorList>
            <person name="Yamauchi K."/>
            <person name="Kondo S."/>
            <person name="Hamamoto M."/>
            <person name="Takahashi Y."/>
            <person name="Ogura Y."/>
            <person name="Hayashi T."/>
            <person name="Nishida H."/>
        </authorList>
    </citation>
    <scope>NUCLEOTIDE SEQUENCE [LARGE SCALE GENOMIC DNA]</scope>
    <source>
        <strain evidence="3 4">NRRL Y-17804</strain>
    </source>
</reference>
<dbReference type="CDD" id="cd22858">
    <property type="entry name" value="Nsa1"/>
    <property type="match status" value="1"/>
</dbReference>
<reference evidence="3 4" key="1">
    <citation type="journal article" date="2011" name="J. Gen. Appl. Microbiol.">
        <title>Draft genome sequencing of the enigmatic yeast Saitoella complicata.</title>
        <authorList>
            <person name="Nishida H."/>
            <person name="Hamamoto M."/>
            <person name="Sugiyama J."/>
        </authorList>
    </citation>
    <scope>NUCLEOTIDE SEQUENCE [LARGE SCALE GENOMIC DNA]</scope>
    <source>
        <strain evidence="3 4">NRRL Y-17804</strain>
    </source>
</reference>
<evidence type="ECO:0000313" key="4">
    <source>
        <dbReference type="Proteomes" id="UP000033140"/>
    </source>
</evidence>
<name>A0A0E9NBH2_SAICN</name>
<feature type="compositionally biased region" description="Polar residues" evidence="2">
    <location>
        <begin position="416"/>
        <end position="433"/>
    </location>
</feature>
<evidence type="ECO:0000256" key="1">
    <source>
        <dbReference type="ARBA" id="ARBA00011187"/>
    </source>
</evidence>
<keyword evidence="4" id="KW-1185">Reference proteome</keyword>
<evidence type="ECO:0000313" key="3">
    <source>
        <dbReference type="EMBL" id="GAO47227.1"/>
    </source>
</evidence>
<dbReference type="EMBL" id="BACD03000008">
    <property type="protein sequence ID" value="GAO47227.1"/>
    <property type="molecule type" value="Genomic_DNA"/>
</dbReference>
<dbReference type="GO" id="GO:0005730">
    <property type="term" value="C:nucleolus"/>
    <property type="evidence" value="ECO:0007669"/>
    <property type="project" value="InterPro"/>
</dbReference>
<dbReference type="GO" id="GO:0030687">
    <property type="term" value="C:preribosome, large subunit precursor"/>
    <property type="evidence" value="ECO:0007669"/>
    <property type="project" value="TreeGrafter"/>
</dbReference>
<feature type="compositionally biased region" description="Basic and acidic residues" evidence="2">
    <location>
        <begin position="385"/>
        <end position="402"/>
    </location>
</feature>
<dbReference type="GO" id="GO:0042273">
    <property type="term" value="P:ribosomal large subunit biogenesis"/>
    <property type="evidence" value="ECO:0007669"/>
    <property type="project" value="InterPro"/>
</dbReference>
<dbReference type="PANTHER" id="PTHR16038:SF4">
    <property type="entry name" value="WD REPEAT-CONTAINING PROTEIN 74"/>
    <property type="match status" value="1"/>
</dbReference>
<dbReference type="AlphaFoldDB" id="A0A0E9NBH2"/>
<dbReference type="InterPro" id="IPR037379">
    <property type="entry name" value="WDR74/Nsa1"/>
</dbReference>
<dbReference type="STRING" id="698492.A0A0E9NBH2"/>
<feature type="region of interest" description="Disordered" evidence="2">
    <location>
        <begin position="364"/>
        <end position="433"/>
    </location>
</feature>
<dbReference type="InterPro" id="IPR011047">
    <property type="entry name" value="Quinoprotein_ADH-like_sf"/>
</dbReference>
<reference evidence="3 4" key="2">
    <citation type="journal article" date="2014" name="J. Gen. Appl. Microbiol.">
        <title>The early diverging ascomycetous budding yeast Saitoella complicata has three histone deacetylases belonging to the Clr6, Hos2, and Rpd3 lineages.</title>
        <authorList>
            <person name="Nishida H."/>
            <person name="Matsumoto T."/>
            <person name="Kondo S."/>
            <person name="Hamamoto M."/>
            <person name="Yoshikawa H."/>
        </authorList>
    </citation>
    <scope>NUCLEOTIDE SEQUENCE [LARGE SCALE GENOMIC DNA]</scope>
    <source>
        <strain evidence="3 4">NRRL Y-17804</strain>
    </source>
</reference>
<dbReference type="OMA" id="KNVCRMR"/>
<dbReference type="PANTHER" id="PTHR16038">
    <property type="entry name" value="NOP SEVEN ASSOCIATED PROTEIN 1"/>
    <property type="match status" value="1"/>
</dbReference>
<comment type="subunit">
    <text evidence="1">Component of the pre-66S ribosomal particle.</text>
</comment>
<protein>
    <recommendedName>
        <fullName evidence="5">Ribosome biogenesis protein NSA1</fullName>
    </recommendedName>
</protein>
<proteinExistence type="predicted"/>
<dbReference type="InterPro" id="IPR015943">
    <property type="entry name" value="WD40/YVTN_repeat-like_dom_sf"/>
</dbReference>
<comment type="caution">
    <text evidence="3">The sequence shown here is derived from an EMBL/GenBank/DDBJ whole genome shotgun (WGS) entry which is preliminary data.</text>
</comment>
<evidence type="ECO:0000256" key="2">
    <source>
        <dbReference type="SAM" id="MobiDB-lite"/>
    </source>
</evidence>
<dbReference type="Proteomes" id="UP000033140">
    <property type="component" value="Unassembled WGS sequence"/>
</dbReference>
<feature type="compositionally biased region" description="Acidic residues" evidence="2">
    <location>
        <begin position="369"/>
        <end position="384"/>
    </location>
</feature>
<dbReference type="Gene3D" id="2.130.10.10">
    <property type="entry name" value="YVTN repeat-like/Quinoprotein amine dehydrogenase"/>
    <property type="match status" value="1"/>
</dbReference>
<accession>A0A0E9NBH2</accession>
<feature type="region of interest" description="Disordered" evidence="2">
    <location>
        <begin position="209"/>
        <end position="231"/>
    </location>
</feature>
<dbReference type="SUPFAM" id="SSF50998">
    <property type="entry name" value="Quinoprotein alcohol dehydrogenase-like"/>
    <property type="match status" value="1"/>
</dbReference>
<organism evidence="3 4">
    <name type="scientific">Saitoella complicata (strain BCRC 22490 / CBS 7301 / JCM 7358 / NBRC 10748 / NRRL Y-17804)</name>
    <dbReference type="NCBI Taxonomy" id="698492"/>
    <lineage>
        <taxon>Eukaryota</taxon>
        <taxon>Fungi</taxon>
        <taxon>Dikarya</taxon>
        <taxon>Ascomycota</taxon>
        <taxon>Taphrinomycotina</taxon>
        <taxon>Taphrinomycotina incertae sedis</taxon>
        <taxon>Saitoella</taxon>
    </lineage>
</organism>
<sequence>MKVYTSDELGQLKAIEFTRGTITSDPDTPKPTINILIKPTKVPIQRLTACTYNDAIDTPVIGLPGGIVKVVDKETGEILQEWKDARVQDETDKCIGLAYAHGHIISCTASGYFTARSLTSDAAEVTTTHTLPAPLSFLRTHPTEAGTIIFGGKDRDVEIWARQQGEKKKDDDTKPFAGLKQVFKAKNVKNDELDLTVPIWPTDAVFLPTSDSAPEEKPQSGNRYARTPPNGPTYKFATITRFRHIRLYSTPLARRPLWSTQLGPQPLHSLTLHPSKPDDEVIFADNHSRITSFSLSTRLSTGSYLRPTGAPMGLECKGRVVASVGLDRYLWVWDARTREVLGKVFLKVKPTAVWVVDDEDVGDGVKVESEDEDEDGEGDVWEGLEEVKSESEGEKGEGEEGKRVKRRRRYEKSIFDPNNQTRTKPQNSNSSPF</sequence>
<gene>
    <name evidence="3" type="ORF">G7K_1437-t1</name>
</gene>
<evidence type="ECO:0008006" key="5">
    <source>
        <dbReference type="Google" id="ProtNLM"/>
    </source>
</evidence>